<dbReference type="Pfam" id="PF21853">
    <property type="entry name" value="DUF6912"/>
    <property type="match status" value="1"/>
</dbReference>
<evidence type="ECO:0000313" key="1">
    <source>
        <dbReference type="EMBL" id="NNG40245.1"/>
    </source>
</evidence>
<accession>A0A849AIH2</accession>
<dbReference type="RefSeq" id="WP_171156347.1">
    <property type="nucleotide sequence ID" value="NZ_JABENB010000002.1"/>
</dbReference>
<reference evidence="1 2" key="1">
    <citation type="submission" date="2020-05" db="EMBL/GenBank/DDBJ databases">
        <title>Flexivirga sp. ID2601S isolated from air conditioner.</title>
        <authorList>
            <person name="Kim D.H."/>
        </authorList>
    </citation>
    <scope>NUCLEOTIDE SEQUENCE [LARGE SCALE GENOMIC DNA]</scope>
    <source>
        <strain evidence="1 2">ID2601S</strain>
    </source>
</reference>
<dbReference type="InterPro" id="IPR054206">
    <property type="entry name" value="DUF6912"/>
</dbReference>
<dbReference type="Proteomes" id="UP000557772">
    <property type="component" value="Unassembled WGS sequence"/>
</dbReference>
<sequence length="145" mass="15799">MTKDATSRRRVYLPLDDASLAQLDESKVLDGKGIHGYAVTPELRESEPNEDAEGLEYLAMQDAATAAAGRDLRVVAAVDLDPQQVGEGAHGDVDTEVSLLGDVRLRWVASLHVLDPAGERDVDSDLELSWYDVTELPDVRTLLQS</sequence>
<evidence type="ECO:0000313" key="2">
    <source>
        <dbReference type="Proteomes" id="UP000557772"/>
    </source>
</evidence>
<organism evidence="1 2">
    <name type="scientific">Flexivirga aerilata</name>
    <dbReference type="NCBI Taxonomy" id="1656889"/>
    <lineage>
        <taxon>Bacteria</taxon>
        <taxon>Bacillati</taxon>
        <taxon>Actinomycetota</taxon>
        <taxon>Actinomycetes</taxon>
        <taxon>Micrococcales</taxon>
        <taxon>Dermacoccaceae</taxon>
        <taxon>Flexivirga</taxon>
    </lineage>
</organism>
<gene>
    <name evidence="1" type="ORF">HJ588_13310</name>
</gene>
<proteinExistence type="predicted"/>
<keyword evidence="2" id="KW-1185">Reference proteome</keyword>
<protein>
    <submittedName>
        <fullName evidence="1">Uncharacterized protein</fullName>
    </submittedName>
</protein>
<dbReference type="AlphaFoldDB" id="A0A849AIH2"/>
<dbReference type="EMBL" id="JABENB010000002">
    <property type="protein sequence ID" value="NNG40245.1"/>
    <property type="molecule type" value="Genomic_DNA"/>
</dbReference>
<name>A0A849AIH2_9MICO</name>
<comment type="caution">
    <text evidence="1">The sequence shown here is derived from an EMBL/GenBank/DDBJ whole genome shotgun (WGS) entry which is preliminary data.</text>
</comment>